<name>A0A0V8JB12_9BACL</name>
<keyword evidence="1" id="KW-0472">Membrane</keyword>
<dbReference type="GO" id="GO:0005886">
    <property type="term" value="C:plasma membrane"/>
    <property type="evidence" value="ECO:0007669"/>
    <property type="project" value="InterPro"/>
</dbReference>
<keyword evidence="1" id="KW-1133">Transmembrane helix</keyword>
<accession>A0A0V8JB12</accession>
<dbReference type="SUPFAM" id="SSF48317">
    <property type="entry name" value="Acid phosphatase/Vanadium-dependent haloperoxidase"/>
    <property type="match status" value="1"/>
</dbReference>
<sequence length="190" mass="21365">MNYQWFQDINNLSVSHPVLDSFMIFLSQKALYLYALVLLVLWFTNDSYKRLAIYSGITGILGLIANYIITLFYYEPRPFVSHHVHLLFKHAADASFPSDHTTGAFALSFAVFLSHKKLGSAMLAVAALTGLSRVWTGQHYPFDVAGSIVVAGIISILVYLLSPVFDPFVNVILRKYNQVQSTVKQAIWSK</sequence>
<dbReference type="Pfam" id="PF01569">
    <property type="entry name" value="PAP2"/>
    <property type="match status" value="1"/>
</dbReference>
<evidence type="ECO:0000313" key="3">
    <source>
        <dbReference type="EMBL" id="KSU84342.1"/>
    </source>
</evidence>
<dbReference type="SMART" id="SM00014">
    <property type="entry name" value="acidPPc"/>
    <property type="match status" value="1"/>
</dbReference>
<feature type="transmembrane region" description="Helical" evidence="1">
    <location>
        <begin position="120"/>
        <end position="138"/>
    </location>
</feature>
<dbReference type="Gene3D" id="1.20.144.10">
    <property type="entry name" value="Phosphatidic acid phosphatase type 2/haloperoxidase"/>
    <property type="match status" value="1"/>
</dbReference>
<dbReference type="GO" id="GO:0050380">
    <property type="term" value="F:undecaprenyl-diphosphatase activity"/>
    <property type="evidence" value="ECO:0007669"/>
    <property type="project" value="InterPro"/>
</dbReference>
<comment type="caution">
    <text evidence="3">The sequence shown here is derived from an EMBL/GenBank/DDBJ whole genome shotgun (WGS) entry which is preliminary data.</text>
</comment>
<reference evidence="3 4" key="1">
    <citation type="journal article" date="2014" name="Antonie Van Leeuwenhoek">
        <title>Fictibacillus enclensis sp. nov., isolated from marine sediment.</title>
        <authorList>
            <person name="Dastager S.G."/>
            <person name="Mawlankar R."/>
            <person name="Srinivasan K."/>
            <person name="Tang S.K."/>
            <person name="Lee J.C."/>
            <person name="Ramana V.V."/>
            <person name="Shouche Y.S."/>
        </authorList>
    </citation>
    <scope>NUCLEOTIDE SEQUENCE [LARGE SCALE GENOMIC DNA]</scope>
    <source>
        <strain evidence="3 4">NIO-1003</strain>
    </source>
</reference>
<proteinExistence type="predicted"/>
<protein>
    <submittedName>
        <fullName evidence="3">UDP-diphosphatase</fullName>
    </submittedName>
</protein>
<feature type="transmembrane region" description="Helical" evidence="1">
    <location>
        <begin position="144"/>
        <end position="165"/>
    </location>
</feature>
<organism evidence="3 4">
    <name type="scientific">Fictibacillus enclensis</name>
    <dbReference type="NCBI Taxonomy" id="1017270"/>
    <lineage>
        <taxon>Bacteria</taxon>
        <taxon>Bacillati</taxon>
        <taxon>Bacillota</taxon>
        <taxon>Bacilli</taxon>
        <taxon>Bacillales</taxon>
        <taxon>Fictibacillaceae</taxon>
        <taxon>Fictibacillus</taxon>
    </lineage>
</organism>
<dbReference type="Proteomes" id="UP000054099">
    <property type="component" value="Unassembled WGS sequence"/>
</dbReference>
<dbReference type="InterPro" id="IPR033879">
    <property type="entry name" value="UPP_Pase"/>
</dbReference>
<gene>
    <name evidence="3" type="ORF">AS030_01915</name>
</gene>
<keyword evidence="1" id="KW-0812">Transmembrane</keyword>
<feature type="transmembrane region" description="Helical" evidence="1">
    <location>
        <begin position="22"/>
        <end position="44"/>
    </location>
</feature>
<dbReference type="PANTHER" id="PTHR14969">
    <property type="entry name" value="SPHINGOSINE-1-PHOSPHATE PHOSPHOHYDROLASE"/>
    <property type="match status" value="1"/>
</dbReference>
<dbReference type="PANTHER" id="PTHR14969:SF58">
    <property type="entry name" value="UNDECAPRENYL-DIPHOSPHATASE BCRC"/>
    <property type="match status" value="1"/>
</dbReference>
<feature type="transmembrane region" description="Helical" evidence="1">
    <location>
        <begin position="51"/>
        <end position="74"/>
    </location>
</feature>
<dbReference type="AlphaFoldDB" id="A0A0V8JB12"/>
<evidence type="ECO:0000259" key="2">
    <source>
        <dbReference type="SMART" id="SM00014"/>
    </source>
</evidence>
<evidence type="ECO:0000256" key="1">
    <source>
        <dbReference type="SAM" id="Phobius"/>
    </source>
</evidence>
<dbReference type="InterPro" id="IPR036938">
    <property type="entry name" value="PAP2/HPO_sf"/>
</dbReference>
<dbReference type="InterPro" id="IPR000326">
    <property type="entry name" value="PAP2/HPO"/>
</dbReference>
<dbReference type="OrthoDB" id="9789113at2"/>
<feature type="domain" description="Phosphatidic acid phosphatase type 2/haloperoxidase" evidence="2">
    <location>
        <begin position="52"/>
        <end position="159"/>
    </location>
</feature>
<evidence type="ECO:0000313" key="4">
    <source>
        <dbReference type="Proteomes" id="UP000054099"/>
    </source>
</evidence>
<keyword evidence="4" id="KW-1185">Reference proteome</keyword>
<dbReference type="RefSeq" id="WP_061967780.1">
    <property type="nucleotide sequence ID" value="NZ_CP126109.1"/>
</dbReference>
<dbReference type="EMBL" id="LNQN01000001">
    <property type="protein sequence ID" value="KSU84342.1"/>
    <property type="molecule type" value="Genomic_DNA"/>
</dbReference>
<dbReference type="CDD" id="cd03385">
    <property type="entry name" value="PAP2_BcrC_like"/>
    <property type="match status" value="1"/>
</dbReference>